<reference evidence="4 5" key="1">
    <citation type="journal article" date="2016" name="Nat. Commun.">
        <title>Thousands of microbial genomes shed light on interconnected biogeochemical processes in an aquifer system.</title>
        <authorList>
            <person name="Anantharaman K."/>
            <person name="Brown C.T."/>
            <person name="Hug L.A."/>
            <person name="Sharon I."/>
            <person name="Castelle C.J."/>
            <person name="Probst A.J."/>
            <person name="Thomas B.C."/>
            <person name="Singh A."/>
            <person name="Wilkins M.J."/>
            <person name="Karaoz U."/>
            <person name="Brodie E.L."/>
            <person name="Williams K.H."/>
            <person name="Hubbard S.S."/>
            <person name="Banfield J.F."/>
        </authorList>
    </citation>
    <scope>NUCLEOTIDE SEQUENCE [LARGE SCALE GENOMIC DNA]</scope>
</reference>
<keyword evidence="1" id="KW-0560">Oxidoreductase</keyword>
<sequence length="371" mass="40997">MGPKYLVLGTGVGKAIAYALLKNPDNFVAIADVNLKTAMAVSDSLTRMSGKNRYGCMSIKFRVGNPNTVRLFKFFDVVISALPAKYNLGLAEEAIRARVHFCDLGGVVEVTTQMLELNKKYPGMHVSVVPDCGLMPGLGIVIAKKLMHDLGGAETIEILVGGLPQKPRPPTFYQKVFHPEGLKHICYDPAPILSGGEIKWVKPFHDYSQIDVPELRRFSGTFKGRIESFVTAGASLAADSFRGWGVKYFAEKTVRWPGFAEFFKNIPENEFKRTVEEHLTIPVNAENPDLVWMTVTAQNGSAKKSVSLLDLFDEKTGLTAMQRTTGFTTAIIAEMMAEGKTKPEINTPENAFDRPGMNEMLDRFSRLIPLT</sequence>
<feature type="domain" description="Saccharopine dehydrogenase-like C-terminal" evidence="3">
    <location>
        <begin position="133"/>
        <end position="363"/>
    </location>
</feature>
<dbReference type="InterPro" id="IPR032095">
    <property type="entry name" value="Sacchrp_dh-like_C"/>
</dbReference>
<dbReference type="InterPro" id="IPR005097">
    <property type="entry name" value="Sacchrp_dh_NADP-bd"/>
</dbReference>
<dbReference type="EMBL" id="MGKY01000003">
    <property type="protein sequence ID" value="OGN34269.1"/>
    <property type="molecule type" value="Genomic_DNA"/>
</dbReference>
<evidence type="ECO:0000313" key="4">
    <source>
        <dbReference type="EMBL" id="OGN34269.1"/>
    </source>
</evidence>
<evidence type="ECO:0000259" key="3">
    <source>
        <dbReference type="Pfam" id="PF16653"/>
    </source>
</evidence>
<dbReference type="Gene3D" id="3.40.50.720">
    <property type="entry name" value="NAD(P)-binding Rossmann-like Domain"/>
    <property type="match status" value="1"/>
</dbReference>
<dbReference type="InterPro" id="IPR051168">
    <property type="entry name" value="AASS"/>
</dbReference>
<comment type="caution">
    <text evidence="4">The sequence shown here is derived from an EMBL/GenBank/DDBJ whole genome shotgun (WGS) entry which is preliminary data.</text>
</comment>
<dbReference type="PANTHER" id="PTHR11133:SF22">
    <property type="entry name" value="ALPHA-AMINOADIPIC SEMIALDEHYDE SYNTHASE, MITOCHONDRIAL"/>
    <property type="match status" value="1"/>
</dbReference>
<evidence type="ECO:0008006" key="6">
    <source>
        <dbReference type="Google" id="ProtNLM"/>
    </source>
</evidence>
<dbReference type="Pfam" id="PF03435">
    <property type="entry name" value="Sacchrp_dh_NADP"/>
    <property type="match status" value="1"/>
</dbReference>
<dbReference type="Proteomes" id="UP000177745">
    <property type="component" value="Unassembled WGS sequence"/>
</dbReference>
<dbReference type="GO" id="GO:0016491">
    <property type="term" value="F:oxidoreductase activity"/>
    <property type="evidence" value="ECO:0007669"/>
    <property type="project" value="UniProtKB-KW"/>
</dbReference>
<accession>A0A1F8HBE9</accession>
<evidence type="ECO:0000259" key="2">
    <source>
        <dbReference type="Pfam" id="PF03435"/>
    </source>
</evidence>
<name>A0A1F8HBE9_9BACT</name>
<dbReference type="SUPFAM" id="SSF55347">
    <property type="entry name" value="Glyceraldehyde-3-phosphate dehydrogenase-like, C-terminal domain"/>
    <property type="match status" value="1"/>
</dbReference>
<gene>
    <name evidence="4" type="ORF">A3G51_00170</name>
</gene>
<protein>
    <recommendedName>
        <fullName evidence="6">Saccharopine dehydrogenase-like C-terminal domain-containing protein</fullName>
    </recommendedName>
</protein>
<dbReference type="Gene3D" id="3.30.360.10">
    <property type="entry name" value="Dihydrodipicolinate Reductase, domain 2"/>
    <property type="match status" value="1"/>
</dbReference>
<feature type="domain" description="Saccharopine dehydrogenase NADP binding" evidence="2">
    <location>
        <begin position="6"/>
        <end position="122"/>
    </location>
</feature>
<dbReference type="AlphaFoldDB" id="A0A1F8HBE9"/>
<dbReference type="InterPro" id="IPR036291">
    <property type="entry name" value="NAD(P)-bd_dom_sf"/>
</dbReference>
<proteinExistence type="predicted"/>
<evidence type="ECO:0000256" key="1">
    <source>
        <dbReference type="ARBA" id="ARBA00023002"/>
    </source>
</evidence>
<evidence type="ECO:0000313" key="5">
    <source>
        <dbReference type="Proteomes" id="UP000177745"/>
    </source>
</evidence>
<dbReference type="SUPFAM" id="SSF51735">
    <property type="entry name" value="NAD(P)-binding Rossmann-fold domains"/>
    <property type="match status" value="1"/>
</dbReference>
<organism evidence="4 5">
    <name type="scientific">Candidatus Yanofskybacteria bacterium RIFCSPLOWO2_12_FULL_43_11b</name>
    <dbReference type="NCBI Taxonomy" id="1802710"/>
    <lineage>
        <taxon>Bacteria</taxon>
        <taxon>Candidatus Yanofskyibacteriota</taxon>
    </lineage>
</organism>
<dbReference type="PANTHER" id="PTHR11133">
    <property type="entry name" value="SACCHAROPINE DEHYDROGENASE"/>
    <property type="match status" value="1"/>
</dbReference>
<dbReference type="Pfam" id="PF16653">
    <property type="entry name" value="Sacchrp_dh_C"/>
    <property type="match status" value="1"/>
</dbReference>